<organism evidence="1 2">
    <name type="scientific">Aristolochia fimbriata</name>
    <name type="common">White veined hardy Dutchman's pipe vine</name>
    <dbReference type="NCBI Taxonomy" id="158543"/>
    <lineage>
        <taxon>Eukaryota</taxon>
        <taxon>Viridiplantae</taxon>
        <taxon>Streptophyta</taxon>
        <taxon>Embryophyta</taxon>
        <taxon>Tracheophyta</taxon>
        <taxon>Spermatophyta</taxon>
        <taxon>Magnoliopsida</taxon>
        <taxon>Magnoliidae</taxon>
        <taxon>Piperales</taxon>
        <taxon>Aristolochiaceae</taxon>
        <taxon>Aristolochia</taxon>
    </lineage>
</organism>
<comment type="caution">
    <text evidence="1">The sequence shown here is derived from an EMBL/GenBank/DDBJ whole genome shotgun (WGS) entry which is preliminary data.</text>
</comment>
<evidence type="ECO:0000313" key="2">
    <source>
        <dbReference type="Proteomes" id="UP000825729"/>
    </source>
</evidence>
<dbReference type="AlphaFoldDB" id="A0AAV7EL36"/>
<name>A0AAV7EL36_ARIFI</name>
<evidence type="ECO:0000313" key="1">
    <source>
        <dbReference type="EMBL" id="KAG9449359.1"/>
    </source>
</evidence>
<keyword evidence="2" id="KW-1185">Reference proteome</keyword>
<dbReference type="Proteomes" id="UP000825729">
    <property type="component" value="Unassembled WGS sequence"/>
</dbReference>
<dbReference type="EMBL" id="JAINDJ010000004">
    <property type="protein sequence ID" value="KAG9449359.1"/>
    <property type="molecule type" value="Genomic_DNA"/>
</dbReference>
<accession>A0AAV7EL36</accession>
<proteinExistence type="predicted"/>
<reference evidence="1 2" key="1">
    <citation type="submission" date="2021-07" db="EMBL/GenBank/DDBJ databases">
        <title>The Aristolochia fimbriata genome: insights into angiosperm evolution, floral development and chemical biosynthesis.</title>
        <authorList>
            <person name="Jiao Y."/>
        </authorList>
    </citation>
    <scope>NUCLEOTIDE SEQUENCE [LARGE SCALE GENOMIC DNA]</scope>
    <source>
        <strain evidence="1">IBCAS-2021</strain>
        <tissue evidence="1">Leaf</tissue>
    </source>
</reference>
<gene>
    <name evidence="1" type="ORF">H6P81_009324</name>
</gene>
<protein>
    <submittedName>
        <fullName evidence="1">Uncharacterized protein</fullName>
    </submittedName>
</protein>
<sequence>MEWAMFELARNPKCKETLYQSKIKEACGARPMKTTCLGCLALMPSSMSYKESTPSQ</sequence>